<feature type="transmembrane region" description="Helical" evidence="7">
    <location>
        <begin position="190"/>
        <end position="209"/>
    </location>
</feature>
<protein>
    <submittedName>
        <fullName evidence="9">ABC transporter permease</fullName>
    </submittedName>
</protein>
<evidence type="ECO:0000256" key="4">
    <source>
        <dbReference type="ARBA" id="ARBA00022692"/>
    </source>
</evidence>
<evidence type="ECO:0000256" key="3">
    <source>
        <dbReference type="ARBA" id="ARBA00022475"/>
    </source>
</evidence>
<evidence type="ECO:0000313" key="9">
    <source>
        <dbReference type="EMBL" id="MFC4133344.1"/>
    </source>
</evidence>
<evidence type="ECO:0000256" key="2">
    <source>
        <dbReference type="ARBA" id="ARBA00022448"/>
    </source>
</evidence>
<evidence type="ECO:0000256" key="7">
    <source>
        <dbReference type="RuleBase" id="RU363032"/>
    </source>
</evidence>
<feature type="transmembrane region" description="Helical" evidence="7">
    <location>
        <begin position="296"/>
        <end position="319"/>
    </location>
</feature>
<comment type="subcellular location">
    <subcellularLocation>
        <location evidence="1 7">Cell membrane</location>
        <topology evidence="1 7">Multi-pass membrane protein</topology>
    </subcellularLocation>
</comment>
<comment type="similarity">
    <text evidence="7">Belongs to the binding-protein-dependent transport system permease family.</text>
</comment>
<reference evidence="10" key="1">
    <citation type="journal article" date="2019" name="Int. J. Syst. Evol. Microbiol.">
        <title>The Global Catalogue of Microorganisms (GCM) 10K type strain sequencing project: providing services to taxonomists for standard genome sequencing and annotation.</title>
        <authorList>
            <consortium name="The Broad Institute Genomics Platform"/>
            <consortium name="The Broad Institute Genome Sequencing Center for Infectious Disease"/>
            <person name="Wu L."/>
            <person name="Ma J."/>
        </authorList>
    </citation>
    <scope>NUCLEOTIDE SEQUENCE [LARGE SCALE GENOMIC DNA]</scope>
    <source>
        <strain evidence="10">CGMCC 4.7289</strain>
    </source>
</reference>
<dbReference type="Gene3D" id="1.10.3720.10">
    <property type="entry name" value="MetI-like"/>
    <property type="match status" value="1"/>
</dbReference>
<dbReference type="InterPro" id="IPR045621">
    <property type="entry name" value="BPD_transp_1_N"/>
</dbReference>
<gene>
    <name evidence="9" type="ORF">ACFOZ4_22265</name>
</gene>
<accession>A0ABV8LSV7</accession>
<feature type="transmembrane region" description="Helical" evidence="7">
    <location>
        <begin position="146"/>
        <end position="170"/>
    </location>
</feature>
<feature type="transmembrane region" description="Helical" evidence="7">
    <location>
        <begin position="112"/>
        <end position="134"/>
    </location>
</feature>
<keyword evidence="10" id="KW-1185">Reference proteome</keyword>
<keyword evidence="4 7" id="KW-0812">Transmembrane</keyword>
<dbReference type="Pfam" id="PF00528">
    <property type="entry name" value="BPD_transp_1"/>
    <property type="match status" value="1"/>
</dbReference>
<name>A0ABV8LSV7_9ACTN</name>
<evidence type="ECO:0000259" key="8">
    <source>
        <dbReference type="PROSITE" id="PS50928"/>
    </source>
</evidence>
<dbReference type="InterPro" id="IPR035906">
    <property type="entry name" value="MetI-like_sf"/>
</dbReference>
<feature type="domain" description="ABC transmembrane type-1" evidence="8">
    <location>
        <begin position="110"/>
        <end position="319"/>
    </location>
</feature>
<dbReference type="EMBL" id="JBHSAY010000010">
    <property type="protein sequence ID" value="MFC4133344.1"/>
    <property type="molecule type" value="Genomic_DNA"/>
</dbReference>
<evidence type="ECO:0000256" key="5">
    <source>
        <dbReference type="ARBA" id="ARBA00022989"/>
    </source>
</evidence>
<feature type="transmembrane region" description="Helical" evidence="7">
    <location>
        <begin position="249"/>
        <end position="276"/>
    </location>
</feature>
<keyword evidence="3" id="KW-1003">Cell membrane</keyword>
<proteinExistence type="inferred from homology"/>
<keyword evidence="2 7" id="KW-0813">Transport</keyword>
<evidence type="ECO:0000256" key="6">
    <source>
        <dbReference type="ARBA" id="ARBA00023136"/>
    </source>
</evidence>
<dbReference type="PROSITE" id="PS50928">
    <property type="entry name" value="ABC_TM1"/>
    <property type="match status" value="1"/>
</dbReference>
<dbReference type="PANTHER" id="PTHR30465:SF0">
    <property type="entry name" value="OLIGOPEPTIDE TRANSPORT SYSTEM PERMEASE PROTEIN APPB"/>
    <property type="match status" value="1"/>
</dbReference>
<dbReference type="RefSeq" id="WP_253760857.1">
    <property type="nucleotide sequence ID" value="NZ_JAMZDZ010000001.1"/>
</dbReference>
<sequence length="329" mass="35583">MLLYILRRLASAISVIIVTLVASFGLFYLAPTDPAGVICGTRCTPARYEEIYKSLHLDQPVWQQMLDYLQGLVVGRTYTSGGITINCSAPCLGYSYGQGQPVTTLLANALPVTISIVFGSAIAYLLIGVAAGTFAARRRGTALDRVMVGGTLTIGSIPYFVVALVASLYIPLYLGFIPDAGWTPLTDNPLKWFSGLLLPWIILGIVNSASYTRYSRASMIESLSEDYVRTARSKGISERRVIYRHGLRAAMTPIATIFGLDVAFALTGALFTESIFGLPGLGLVTLRAFQKYDLPVLMGGVLVGVVVLVLMNLLVDLLYTVLDPRVRLA</sequence>
<dbReference type="CDD" id="cd06261">
    <property type="entry name" value="TM_PBP2"/>
    <property type="match status" value="1"/>
</dbReference>
<evidence type="ECO:0000256" key="1">
    <source>
        <dbReference type="ARBA" id="ARBA00004651"/>
    </source>
</evidence>
<comment type="caution">
    <text evidence="9">The sequence shown here is derived from an EMBL/GenBank/DDBJ whole genome shotgun (WGS) entry which is preliminary data.</text>
</comment>
<organism evidence="9 10">
    <name type="scientific">Hamadaea flava</name>
    <dbReference type="NCBI Taxonomy" id="1742688"/>
    <lineage>
        <taxon>Bacteria</taxon>
        <taxon>Bacillati</taxon>
        <taxon>Actinomycetota</taxon>
        <taxon>Actinomycetes</taxon>
        <taxon>Micromonosporales</taxon>
        <taxon>Micromonosporaceae</taxon>
        <taxon>Hamadaea</taxon>
    </lineage>
</organism>
<dbReference type="SUPFAM" id="SSF161098">
    <property type="entry name" value="MetI-like"/>
    <property type="match status" value="1"/>
</dbReference>
<keyword evidence="6 7" id="KW-0472">Membrane</keyword>
<evidence type="ECO:0000313" key="10">
    <source>
        <dbReference type="Proteomes" id="UP001595816"/>
    </source>
</evidence>
<dbReference type="PANTHER" id="PTHR30465">
    <property type="entry name" value="INNER MEMBRANE ABC TRANSPORTER"/>
    <property type="match status" value="1"/>
</dbReference>
<feature type="transmembrane region" description="Helical" evidence="7">
    <location>
        <begin position="12"/>
        <end position="30"/>
    </location>
</feature>
<dbReference type="InterPro" id="IPR000515">
    <property type="entry name" value="MetI-like"/>
</dbReference>
<keyword evidence="5 7" id="KW-1133">Transmembrane helix</keyword>
<dbReference type="Proteomes" id="UP001595816">
    <property type="component" value="Unassembled WGS sequence"/>
</dbReference>
<dbReference type="Pfam" id="PF19300">
    <property type="entry name" value="BPD_transp_1_N"/>
    <property type="match status" value="1"/>
</dbReference>